<name>A0A376AAQ8_9HYPH</name>
<evidence type="ECO:0000313" key="3">
    <source>
        <dbReference type="Proteomes" id="UP000254764"/>
    </source>
</evidence>
<dbReference type="EMBL" id="UEYP01000014">
    <property type="protein sequence ID" value="SSC64838.1"/>
    <property type="molecule type" value="Genomic_DNA"/>
</dbReference>
<evidence type="ECO:0000313" key="2">
    <source>
        <dbReference type="EMBL" id="SSC64838.1"/>
    </source>
</evidence>
<feature type="region of interest" description="Disordered" evidence="1">
    <location>
        <begin position="1"/>
        <end position="57"/>
    </location>
</feature>
<dbReference type="AlphaFoldDB" id="A0A376AAQ8"/>
<evidence type="ECO:0000256" key="1">
    <source>
        <dbReference type="SAM" id="MobiDB-lite"/>
    </source>
</evidence>
<organism evidence="2 3">
    <name type="scientific">Ciceribacter selenitireducens ATCC BAA-1503</name>
    <dbReference type="NCBI Taxonomy" id="1336235"/>
    <lineage>
        <taxon>Bacteria</taxon>
        <taxon>Pseudomonadati</taxon>
        <taxon>Pseudomonadota</taxon>
        <taxon>Alphaproteobacteria</taxon>
        <taxon>Hyphomicrobiales</taxon>
        <taxon>Rhizobiaceae</taxon>
        <taxon>Ciceribacter</taxon>
    </lineage>
</organism>
<dbReference type="RefSeq" id="WP_181904070.1">
    <property type="nucleotide sequence ID" value="NZ_UEYP01000014.1"/>
</dbReference>
<proteinExistence type="predicted"/>
<feature type="compositionally biased region" description="Basic and acidic residues" evidence="1">
    <location>
        <begin position="1"/>
        <end position="20"/>
    </location>
</feature>
<accession>A0A376AAQ8</accession>
<dbReference type="Proteomes" id="UP000254764">
    <property type="component" value="Unassembled WGS sequence"/>
</dbReference>
<keyword evidence="3" id="KW-1185">Reference proteome</keyword>
<protein>
    <submittedName>
        <fullName evidence="2">Uncharacterized protein</fullName>
    </submittedName>
</protein>
<gene>
    <name evidence="2" type="ORF">RHIZ70_546</name>
</gene>
<sequence>MSRDKEIDQAQLECERRQEDMPAAGPHGRKELTDPMKTPGTGSLPEPGASKTDVGPD</sequence>
<reference evidence="3" key="1">
    <citation type="submission" date="2018-07" db="EMBL/GenBank/DDBJ databases">
        <authorList>
            <person name="Peiro R."/>
            <person name="Begona"/>
            <person name="Cbmso G."/>
            <person name="Lopez M."/>
            <person name="Gonzalez S."/>
        </authorList>
    </citation>
    <scope>NUCLEOTIDE SEQUENCE [LARGE SCALE GENOMIC DNA]</scope>
</reference>